<proteinExistence type="predicted"/>
<evidence type="ECO:0000259" key="4">
    <source>
        <dbReference type="Pfam" id="PF07992"/>
    </source>
</evidence>
<keyword evidence="6" id="KW-1185">Reference proteome</keyword>
<accession>A0A023BTQ6</accession>
<sequence length="303" mass="33235">MNIKNAYDIIIIGGSYAGLAAAMALGRSMRKVLIIDSGKPCNGPTPHSHNFLTHDGEKPVDIAQNAKNEVVQYDTVQFYEGLAVSGKKTHDGFEVKTKSENTFRAKKLIFATGLKDIMPNIKGFAACWGKTIIHCPYCHGYEYRHKKTGILANGGAAMHYAELISNWTKDLTVFTNGKSTLSEAETEKIKKNGIQIIETKIDFIKHNEGNVQKIILEDGSKVAVDAVYSSPEKQQHCDIPEKMGCQIEESGLIEINNSQETTIEGIYACGDNSGKRILSVAVASGTMTGIHLNHQLIEEEFSN</sequence>
<keyword evidence="1" id="KW-0285">Flavoprotein</keyword>
<keyword evidence="3" id="KW-1133">Transmembrane helix</keyword>
<keyword evidence="2" id="KW-0560">Oxidoreductase</keyword>
<evidence type="ECO:0000256" key="2">
    <source>
        <dbReference type="ARBA" id="ARBA00023002"/>
    </source>
</evidence>
<evidence type="ECO:0000313" key="6">
    <source>
        <dbReference type="Proteomes" id="UP000023541"/>
    </source>
</evidence>
<dbReference type="RefSeq" id="WP_034243627.1">
    <property type="nucleotide sequence ID" value="NZ_AQRA01000006.1"/>
</dbReference>
<dbReference type="PANTHER" id="PTHR48105">
    <property type="entry name" value="THIOREDOXIN REDUCTASE 1-RELATED-RELATED"/>
    <property type="match status" value="1"/>
</dbReference>
<feature type="transmembrane region" description="Helical" evidence="3">
    <location>
        <begin position="6"/>
        <end position="25"/>
    </location>
</feature>
<protein>
    <submittedName>
        <fullName evidence="5">Pyridine nucleotide-disulfide oxidoreductase</fullName>
    </submittedName>
</protein>
<reference evidence="5 6" key="1">
    <citation type="submission" date="2014-04" db="EMBL/GenBank/DDBJ databases">
        <title>Aquimarina sp. 22II-S11-z7 Genome Sequencing.</title>
        <authorList>
            <person name="Lai Q."/>
        </authorList>
    </citation>
    <scope>NUCLEOTIDE SEQUENCE [LARGE SCALE GENOMIC DNA]</scope>
    <source>
        <strain evidence="5 6">22II-S11-z7</strain>
    </source>
</reference>
<feature type="domain" description="FAD/NAD(P)-binding" evidence="4">
    <location>
        <begin position="7"/>
        <end position="284"/>
    </location>
</feature>
<dbReference type="InterPro" id="IPR050097">
    <property type="entry name" value="Ferredoxin-NADP_redctase_2"/>
</dbReference>
<comment type="caution">
    <text evidence="5">The sequence shown here is derived from an EMBL/GenBank/DDBJ whole genome shotgun (WGS) entry which is preliminary data.</text>
</comment>
<dbReference type="PRINTS" id="PR00368">
    <property type="entry name" value="FADPNR"/>
</dbReference>
<keyword evidence="3" id="KW-0472">Membrane</keyword>
<evidence type="ECO:0000313" key="5">
    <source>
        <dbReference type="EMBL" id="EZH73365.1"/>
    </source>
</evidence>
<dbReference type="Gene3D" id="3.50.50.60">
    <property type="entry name" value="FAD/NAD(P)-binding domain"/>
    <property type="match status" value="2"/>
</dbReference>
<organism evidence="5 6">
    <name type="scientific">Aquimarina atlantica</name>
    <dbReference type="NCBI Taxonomy" id="1317122"/>
    <lineage>
        <taxon>Bacteria</taxon>
        <taxon>Pseudomonadati</taxon>
        <taxon>Bacteroidota</taxon>
        <taxon>Flavobacteriia</taxon>
        <taxon>Flavobacteriales</taxon>
        <taxon>Flavobacteriaceae</taxon>
        <taxon>Aquimarina</taxon>
    </lineage>
</organism>
<dbReference type="PRINTS" id="PR00469">
    <property type="entry name" value="PNDRDTASEII"/>
</dbReference>
<dbReference type="eggNOG" id="COG0492">
    <property type="taxonomic scope" value="Bacteria"/>
</dbReference>
<keyword evidence="3" id="KW-0812">Transmembrane</keyword>
<dbReference type="InterPro" id="IPR023753">
    <property type="entry name" value="FAD/NAD-binding_dom"/>
</dbReference>
<dbReference type="InterPro" id="IPR036188">
    <property type="entry name" value="FAD/NAD-bd_sf"/>
</dbReference>
<dbReference type="Proteomes" id="UP000023541">
    <property type="component" value="Unassembled WGS sequence"/>
</dbReference>
<dbReference type="SUPFAM" id="SSF51905">
    <property type="entry name" value="FAD/NAD(P)-binding domain"/>
    <property type="match status" value="1"/>
</dbReference>
<dbReference type="OrthoDB" id="9806179at2"/>
<dbReference type="Pfam" id="PF07992">
    <property type="entry name" value="Pyr_redox_2"/>
    <property type="match status" value="1"/>
</dbReference>
<evidence type="ECO:0000256" key="3">
    <source>
        <dbReference type="SAM" id="Phobius"/>
    </source>
</evidence>
<dbReference type="GO" id="GO:0016491">
    <property type="term" value="F:oxidoreductase activity"/>
    <property type="evidence" value="ECO:0007669"/>
    <property type="project" value="UniProtKB-KW"/>
</dbReference>
<name>A0A023BTQ6_9FLAO</name>
<dbReference type="AlphaFoldDB" id="A0A023BTQ6"/>
<dbReference type="STRING" id="1317122.ATO12_20410"/>
<gene>
    <name evidence="5" type="ORF">ATO12_20410</name>
</gene>
<evidence type="ECO:0000256" key="1">
    <source>
        <dbReference type="ARBA" id="ARBA00022630"/>
    </source>
</evidence>
<dbReference type="EMBL" id="AQRA01000006">
    <property type="protein sequence ID" value="EZH73365.1"/>
    <property type="molecule type" value="Genomic_DNA"/>
</dbReference>